<reference evidence="7" key="1">
    <citation type="submission" date="2020-01" db="EMBL/GenBank/DDBJ databases">
        <title>Muricauda ochracea sp. nov., isolated from a tidal flat of Garorim bay in Korea.</title>
        <authorList>
            <person name="Kim D."/>
            <person name="Yoo Y."/>
            <person name="Kim J.-J."/>
        </authorList>
    </citation>
    <scope>NUCLEOTIDE SEQUENCE</scope>
    <source>
        <strain evidence="7">JGD-17</strain>
    </source>
</reference>
<dbReference type="Pfam" id="PF01799">
    <property type="entry name" value="Fer2_2"/>
    <property type="match status" value="1"/>
</dbReference>
<evidence type="ECO:0000256" key="4">
    <source>
        <dbReference type="ARBA" id="ARBA00023004"/>
    </source>
</evidence>
<keyword evidence="1" id="KW-0001">2Fe-2S</keyword>
<feature type="domain" description="2Fe-2S ferredoxin-type" evidence="6">
    <location>
        <begin position="2"/>
        <end position="76"/>
    </location>
</feature>
<evidence type="ECO:0000313" key="7">
    <source>
        <dbReference type="EMBL" id="NAY93129.1"/>
    </source>
</evidence>
<proteinExistence type="predicted"/>
<dbReference type="InterPro" id="IPR012675">
    <property type="entry name" value="Beta-grasp_dom_sf"/>
</dbReference>
<dbReference type="GO" id="GO:0051537">
    <property type="term" value="F:2 iron, 2 sulfur cluster binding"/>
    <property type="evidence" value="ECO:0007669"/>
    <property type="project" value="UniProtKB-KW"/>
</dbReference>
<dbReference type="PANTHER" id="PTHR44379:SF2">
    <property type="entry name" value="BLR6218 PROTEIN"/>
    <property type="match status" value="1"/>
</dbReference>
<dbReference type="Proteomes" id="UP000667650">
    <property type="component" value="Unassembled WGS sequence"/>
</dbReference>
<sequence length="173" mass="18744">MKTIKINGEDHSLDVPGNVPLLWVLRDFLELTGTKYSCGIGVCGACTVLIDGKPVRSCSRSLDSLSNNNVVTIEGLGEEERLHELQKAWIENDVPQCGYCQSGQIMSALALLSVNADPSDADINQAMAGNLCRCGTYLRIRKAIKQAASMLRNTKNDISIKTIGNKGHKSLLP</sequence>
<accession>A0A964WYY8</accession>
<dbReference type="InterPro" id="IPR036010">
    <property type="entry name" value="2Fe-2S_ferredoxin-like_sf"/>
</dbReference>
<dbReference type="InterPro" id="IPR051452">
    <property type="entry name" value="Diverse_Oxidoreductases"/>
</dbReference>
<dbReference type="RefSeq" id="WP_166524539.1">
    <property type="nucleotide sequence ID" value="NZ_JAAABI010000006.1"/>
</dbReference>
<evidence type="ECO:0000259" key="6">
    <source>
        <dbReference type="PROSITE" id="PS51085"/>
    </source>
</evidence>
<dbReference type="SUPFAM" id="SSF47741">
    <property type="entry name" value="CO dehydrogenase ISP C-domain like"/>
    <property type="match status" value="1"/>
</dbReference>
<keyword evidence="3" id="KW-0560">Oxidoreductase</keyword>
<dbReference type="GO" id="GO:0016491">
    <property type="term" value="F:oxidoreductase activity"/>
    <property type="evidence" value="ECO:0007669"/>
    <property type="project" value="UniProtKB-KW"/>
</dbReference>
<dbReference type="Pfam" id="PF00111">
    <property type="entry name" value="Fer2"/>
    <property type="match status" value="1"/>
</dbReference>
<keyword evidence="4" id="KW-0408">Iron</keyword>
<evidence type="ECO:0000313" key="8">
    <source>
        <dbReference type="Proteomes" id="UP000667650"/>
    </source>
</evidence>
<dbReference type="GO" id="GO:0046872">
    <property type="term" value="F:metal ion binding"/>
    <property type="evidence" value="ECO:0007669"/>
    <property type="project" value="UniProtKB-KW"/>
</dbReference>
<dbReference type="InterPro" id="IPR001041">
    <property type="entry name" value="2Fe-2S_ferredoxin-type"/>
</dbReference>
<dbReference type="InterPro" id="IPR036884">
    <property type="entry name" value="2Fe-2S-bd_dom_sf"/>
</dbReference>
<name>A0A964WYY8_9FLAO</name>
<dbReference type="InterPro" id="IPR002888">
    <property type="entry name" value="2Fe-2S-bd"/>
</dbReference>
<protein>
    <submittedName>
        <fullName evidence="7">2Fe-2S iron-sulfur cluster binding domain-containing protein</fullName>
    </submittedName>
</protein>
<evidence type="ECO:0000256" key="2">
    <source>
        <dbReference type="ARBA" id="ARBA00022723"/>
    </source>
</evidence>
<dbReference type="PANTHER" id="PTHR44379">
    <property type="entry name" value="OXIDOREDUCTASE WITH IRON-SULFUR SUBUNIT"/>
    <property type="match status" value="1"/>
</dbReference>
<comment type="caution">
    <text evidence="7">The sequence shown here is derived from an EMBL/GenBank/DDBJ whole genome shotgun (WGS) entry which is preliminary data.</text>
</comment>
<gene>
    <name evidence="7" type="ORF">GTQ34_14530</name>
</gene>
<dbReference type="SUPFAM" id="SSF54292">
    <property type="entry name" value="2Fe-2S ferredoxin-like"/>
    <property type="match status" value="1"/>
</dbReference>
<keyword evidence="8" id="KW-1185">Reference proteome</keyword>
<dbReference type="FunFam" id="1.10.150.120:FF:000003">
    <property type="entry name" value="Carbon monoxide dehydrogenase, small subunit"/>
    <property type="match status" value="1"/>
</dbReference>
<evidence type="ECO:0000256" key="5">
    <source>
        <dbReference type="ARBA" id="ARBA00023014"/>
    </source>
</evidence>
<dbReference type="AlphaFoldDB" id="A0A964WYY8"/>
<dbReference type="Gene3D" id="1.10.150.120">
    <property type="entry name" value="[2Fe-2S]-binding domain"/>
    <property type="match status" value="1"/>
</dbReference>
<dbReference type="PROSITE" id="PS00197">
    <property type="entry name" value="2FE2S_FER_1"/>
    <property type="match status" value="1"/>
</dbReference>
<dbReference type="EMBL" id="JAAABI010000006">
    <property type="protein sequence ID" value="NAY93129.1"/>
    <property type="molecule type" value="Genomic_DNA"/>
</dbReference>
<dbReference type="Gene3D" id="3.10.20.30">
    <property type="match status" value="1"/>
</dbReference>
<dbReference type="CDD" id="cd00207">
    <property type="entry name" value="fer2"/>
    <property type="match status" value="1"/>
</dbReference>
<dbReference type="PROSITE" id="PS51085">
    <property type="entry name" value="2FE2S_FER_2"/>
    <property type="match status" value="1"/>
</dbReference>
<keyword evidence="5" id="KW-0411">Iron-sulfur</keyword>
<evidence type="ECO:0000256" key="3">
    <source>
        <dbReference type="ARBA" id="ARBA00023002"/>
    </source>
</evidence>
<keyword evidence="2" id="KW-0479">Metal-binding</keyword>
<dbReference type="InterPro" id="IPR006058">
    <property type="entry name" value="2Fe2S_fd_BS"/>
</dbReference>
<evidence type="ECO:0000256" key="1">
    <source>
        <dbReference type="ARBA" id="ARBA00022714"/>
    </source>
</evidence>
<organism evidence="7 8">
    <name type="scientific">Flagellimonas ochracea</name>
    <dbReference type="NCBI Taxonomy" id="2696472"/>
    <lineage>
        <taxon>Bacteria</taxon>
        <taxon>Pseudomonadati</taxon>
        <taxon>Bacteroidota</taxon>
        <taxon>Flavobacteriia</taxon>
        <taxon>Flavobacteriales</taxon>
        <taxon>Flavobacteriaceae</taxon>
        <taxon>Flagellimonas</taxon>
    </lineage>
</organism>